<dbReference type="Proteomes" id="UP000223906">
    <property type="component" value="Segment"/>
</dbReference>
<organism evidence="1 2">
    <name type="scientific">Sphingobium phage Lacusarx</name>
    <dbReference type="NCBI Taxonomy" id="1980139"/>
    <lineage>
        <taxon>Viruses</taxon>
        <taxon>Duplodnaviria</taxon>
        <taxon>Heunggongvirae</taxon>
        <taxon>Uroviricota</taxon>
        <taxon>Caudoviricetes</taxon>
        <taxon>Lacusarxvirus</taxon>
        <taxon>Lacusarxvirus lacusarx</taxon>
    </lineage>
</organism>
<accession>A0A1W6DWV5</accession>
<sequence length="80" mass="9288">MSDRIYDNPNHPHYGPARRLHVMLLQLGGDGSYSVMDNKYAAIFDVPWDWSLSQLLTADWPEPQAQRFIMKRTLSIRLQG</sequence>
<evidence type="ECO:0000313" key="2">
    <source>
        <dbReference type="Proteomes" id="UP000223906"/>
    </source>
</evidence>
<proteinExistence type="predicted"/>
<name>A0A1W6DWV5_9CAUD</name>
<evidence type="ECO:0000313" key="1">
    <source>
        <dbReference type="EMBL" id="ARK07497.1"/>
    </source>
</evidence>
<gene>
    <name evidence="1" type="ORF">LAV_00122</name>
</gene>
<keyword evidence="2" id="KW-1185">Reference proteome</keyword>
<dbReference type="EMBL" id="KY629563">
    <property type="protein sequence ID" value="ARK07497.1"/>
    <property type="molecule type" value="Genomic_DNA"/>
</dbReference>
<protein>
    <submittedName>
        <fullName evidence="1">Uncharacterized protein</fullName>
    </submittedName>
</protein>
<reference evidence="1 2" key="1">
    <citation type="submission" date="2017-02" db="EMBL/GenBank/DDBJ databases">
        <title>The first characterized phage against a member of the ecologically important #sphingomonads reveals high dissimilarity against all other known phages.</title>
        <authorList>
            <person name="Nielsen T.K."/>
            <person name="Carstens A.B."/>
            <person name="Kot W."/>
            <person name="Lametsch R."/>
            <person name="Neve H."/>
            <person name="Hansen L.H."/>
        </authorList>
    </citation>
    <scope>NUCLEOTIDE SEQUENCE [LARGE SCALE GENOMIC DNA]</scope>
</reference>